<evidence type="ECO:0000313" key="1">
    <source>
        <dbReference type="EMBL" id="TVX97560.1"/>
    </source>
</evidence>
<keyword evidence="2" id="KW-1185">Reference proteome</keyword>
<protein>
    <submittedName>
        <fullName evidence="1">Uncharacterized protein</fullName>
    </submittedName>
</protein>
<organism evidence="1 2">
    <name type="scientific">Paenibacillus cremeus</name>
    <dbReference type="NCBI Taxonomy" id="2163881"/>
    <lineage>
        <taxon>Bacteria</taxon>
        <taxon>Bacillati</taxon>
        <taxon>Bacillota</taxon>
        <taxon>Bacilli</taxon>
        <taxon>Bacillales</taxon>
        <taxon>Paenibacillaceae</taxon>
        <taxon>Paenibacillus</taxon>
    </lineage>
</organism>
<comment type="caution">
    <text evidence="1">The sequence shown here is derived from an EMBL/GenBank/DDBJ whole genome shotgun (WGS) entry which is preliminary data.</text>
</comment>
<accession>A0A559JCG3</accession>
<evidence type="ECO:0000313" key="2">
    <source>
        <dbReference type="Proteomes" id="UP000317036"/>
    </source>
</evidence>
<proteinExistence type="predicted"/>
<dbReference type="Proteomes" id="UP000317036">
    <property type="component" value="Unassembled WGS sequence"/>
</dbReference>
<reference evidence="1 2" key="1">
    <citation type="submission" date="2019-07" db="EMBL/GenBank/DDBJ databases">
        <authorList>
            <person name="Kim J."/>
        </authorList>
    </citation>
    <scope>NUCLEOTIDE SEQUENCE [LARGE SCALE GENOMIC DNA]</scope>
    <source>
        <strain evidence="1 2">JC52</strain>
    </source>
</reference>
<dbReference type="AlphaFoldDB" id="A0A559JCG3"/>
<sequence length="65" mass="8285">MNYFYKMLRYGREATLAEGAYTFVDKLVNHEKYEEKYRQEKERRSQLTYEERYNEDRAKVFRRMR</sequence>
<name>A0A559JCG3_9BACL</name>
<gene>
    <name evidence="1" type="ORF">FPZ49_35015</name>
</gene>
<dbReference type="EMBL" id="VNJI01000107">
    <property type="protein sequence ID" value="TVX97560.1"/>
    <property type="molecule type" value="Genomic_DNA"/>
</dbReference>
<dbReference type="RefSeq" id="WP_144855320.1">
    <property type="nucleotide sequence ID" value="NZ_VNJI01000107.1"/>
</dbReference>